<evidence type="ECO:0000313" key="2">
    <source>
        <dbReference type="EMBL" id="QQC67896.1"/>
    </source>
</evidence>
<dbReference type="Pfam" id="PF04326">
    <property type="entry name" value="SLFN_AlbA_2"/>
    <property type="match status" value="1"/>
</dbReference>
<keyword evidence="2" id="KW-0067">ATP-binding</keyword>
<name>A0A7T4N9T9_9BURK</name>
<gene>
    <name evidence="2" type="ORF">I6I06_29225</name>
</gene>
<accession>A0A7T4N9T9</accession>
<keyword evidence="3" id="KW-1185">Reference proteome</keyword>
<dbReference type="KEGG" id="pgis:I6I06_29225"/>
<sequence>MIPRARLDSVIEADIQALIDHGVRESRTLDYKRDWPADRDARIELAKDVCAFANSLGGDLVFGVHEDDGAAAAIEPLQLVNLDAELLTLTNTLRDLLEPRVSGGLHPHPVPLASGGHVIVLRVAPSPGAPHRVTKDNHFYARTAVGKEPMDIHGIRNAFAFSGSLADRTLEFRSDRIAQLSAGQGSRPLQDGPVFACHVVPVSAITRRDAHAVETLLQSATVLQGTAPAGVDVGQPAVDYDGVVVSGGRDGQGRYSSYVQLFRNGCIEVAAICEVDDRGVPPHPTLYPFRPEHSLVRTGLPRILEALATLEVNAPAYVFVSWLNVHGMRVCIQRQNRLEGFPALPEHLRHIIGPPVYLEDFEGNPAEVLAPALDVLWNAVGVAHTQTDFAAAN</sequence>
<dbReference type="InterPro" id="IPR038461">
    <property type="entry name" value="Schlafen_AlbA_2_dom_sf"/>
</dbReference>
<keyword evidence="2" id="KW-0614">Plasmid</keyword>
<keyword evidence="2" id="KW-0547">Nucleotide-binding</keyword>
<dbReference type="Proteomes" id="UP000595610">
    <property type="component" value="Plasmid unnamed"/>
</dbReference>
<feature type="domain" description="Schlafen AlbA-2" evidence="1">
    <location>
        <begin position="25"/>
        <end position="150"/>
    </location>
</feature>
<reference evidence="2 3" key="1">
    <citation type="submission" date="2020-12" db="EMBL/GenBank/DDBJ databases">
        <title>FDA dAtabase for Regulatory Grade micrObial Sequences (FDA-ARGOS): Supporting development and validation of Infectious Disease Dx tests.</title>
        <authorList>
            <person name="Nelson B."/>
            <person name="Plummer A."/>
            <person name="Tallon L."/>
            <person name="Sadzewicz L."/>
            <person name="Zhao X."/>
            <person name="Boylan J."/>
            <person name="Ott S."/>
            <person name="Bowen H."/>
            <person name="Vavikolanu K."/>
            <person name="Mehta A."/>
            <person name="Aluvathingal J."/>
            <person name="Nadendla S."/>
            <person name="Myers T."/>
            <person name="Yan Y."/>
            <person name="Sichtig H."/>
        </authorList>
    </citation>
    <scope>NUCLEOTIDE SEQUENCE [LARGE SCALE GENOMIC DNA]</scope>
    <source>
        <strain evidence="2 3">FDAARGOS_1049</strain>
        <plasmid evidence="2 3">unnamed</plasmid>
    </source>
</reference>
<dbReference type="EMBL" id="CP066077">
    <property type="protein sequence ID" value="QQC67896.1"/>
    <property type="molecule type" value="Genomic_DNA"/>
</dbReference>
<proteinExistence type="predicted"/>
<organism evidence="2 3">
    <name type="scientific">Paraburkholderia ginsengisoli</name>
    <dbReference type="NCBI Taxonomy" id="311231"/>
    <lineage>
        <taxon>Bacteria</taxon>
        <taxon>Pseudomonadati</taxon>
        <taxon>Pseudomonadota</taxon>
        <taxon>Betaproteobacteria</taxon>
        <taxon>Burkholderiales</taxon>
        <taxon>Burkholderiaceae</taxon>
        <taxon>Paraburkholderia</taxon>
    </lineage>
</organism>
<dbReference type="RefSeq" id="WP_052400546.1">
    <property type="nucleotide sequence ID" value="NZ_CP066077.1"/>
</dbReference>
<evidence type="ECO:0000259" key="1">
    <source>
        <dbReference type="Pfam" id="PF04326"/>
    </source>
</evidence>
<evidence type="ECO:0000313" key="3">
    <source>
        <dbReference type="Proteomes" id="UP000595610"/>
    </source>
</evidence>
<dbReference type="Gene3D" id="3.30.950.30">
    <property type="entry name" value="Schlafen, AAA domain"/>
    <property type="match status" value="1"/>
</dbReference>
<protein>
    <submittedName>
        <fullName evidence="2">ATP-binding protein</fullName>
    </submittedName>
</protein>
<dbReference type="InterPro" id="IPR007421">
    <property type="entry name" value="Schlafen_AlbA_2_dom"/>
</dbReference>
<geneLocation type="plasmid" evidence="2 3">
    <name>unnamed</name>
</geneLocation>
<dbReference type="AlphaFoldDB" id="A0A7T4N9T9"/>
<dbReference type="GO" id="GO:0005524">
    <property type="term" value="F:ATP binding"/>
    <property type="evidence" value="ECO:0007669"/>
    <property type="project" value="UniProtKB-KW"/>
</dbReference>